<evidence type="ECO:0000313" key="1">
    <source>
        <dbReference type="EMBL" id="RDB24807.1"/>
    </source>
</evidence>
<sequence>MYTGSGTSGQLFLTLCLHAETYPKRRDIFKYILLSGLWLNSGFRFSVNFTLLAQPFNLQVASPHISDPRYDLRDA</sequence>
<dbReference type="AlphaFoldDB" id="A0A369JW98"/>
<name>A0A369JW98_HYPMA</name>
<evidence type="ECO:0000313" key="2">
    <source>
        <dbReference type="Proteomes" id="UP000076154"/>
    </source>
</evidence>
<dbReference type="InParanoid" id="A0A369JW98"/>
<dbReference type="EMBL" id="LUEZ02000041">
    <property type="protein sequence ID" value="RDB24807.1"/>
    <property type="molecule type" value="Genomic_DNA"/>
</dbReference>
<organism evidence="1 2">
    <name type="scientific">Hypsizygus marmoreus</name>
    <name type="common">White beech mushroom</name>
    <name type="synonym">Agaricus marmoreus</name>
    <dbReference type="NCBI Taxonomy" id="39966"/>
    <lineage>
        <taxon>Eukaryota</taxon>
        <taxon>Fungi</taxon>
        <taxon>Dikarya</taxon>
        <taxon>Basidiomycota</taxon>
        <taxon>Agaricomycotina</taxon>
        <taxon>Agaricomycetes</taxon>
        <taxon>Agaricomycetidae</taxon>
        <taxon>Agaricales</taxon>
        <taxon>Tricholomatineae</taxon>
        <taxon>Lyophyllaceae</taxon>
        <taxon>Hypsizygus</taxon>
    </lineage>
</organism>
<proteinExistence type="predicted"/>
<accession>A0A369JW98</accession>
<reference evidence="1" key="1">
    <citation type="submission" date="2018-04" db="EMBL/GenBank/DDBJ databases">
        <title>Whole genome sequencing of Hypsizygus marmoreus.</title>
        <authorList>
            <person name="Choi I.-G."/>
            <person name="Min B."/>
            <person name="Kim J.-G."/>
            <person name="Kim S."/>
            <person name="Oh Y.-L."/>
            <person name="Kong W.-S."/>
            <person name="Park H."/>
            <person name="Jeong J."/>
            <person name="Song E.-S."/>
        </authorList>
    </citation>
    <scope>NUCLEOTIDE SEQUENCE [LARGE SCALE GENOMIC DNA]</scope>
    <source>
        <strain evidence="1">51987-8</strain>
    </source>
</reference>
<protein>
    <submittedName>
        <fullName evidence="1">Uncharacterized protein</fullName>
    </submittedName>
</protein>
<gene>
    <name evidence="1" type="ORF">Hypma_007503</name>
</gene>
<keyword evidence="2" id="KW-1185">Reference proteome</keyword>
<dbReference type="Proteomes" id="UP000076154">
    <property type="component" value="Unassembled WGS sequence"/>
</dbReference>
<comment type="caution">
    <text evidence="1">The sequence shown here is derived from an EMBL/GenBank/DDBJ whole genome shotgun (WGS) entry which is preliminary data.</text>
</comment>